<sequence length="892" mass="98045">MDSLNGHSVLGSRRGLKIHPILTDINNLTIRPQRAPRPNDDSTHEPAAERAPLKPQISKSSLKNLFSRIKTNRRSNHEHTLPVISESQKVTAASIIQDTISSPNCPSTTPMTPKSSVATFSPLTGRTGSINPSKTSKSSKEKWQKVQRPITVWDPPPLFQAYPQTVKQGTLPAPTLSTVSLLRMKGHRRNSSAKEDSSDVDADDERASSRVARRRKDEKDKKHSHKASGSNKAEWTQKIFILVTSGYLLQYAGDGSFDRLPEKMMELGKNSVAFASDAIPGRHWVLQISQTLEEDGIVALDTKKTFLSRFGFSDSRRQTKTLLLVCNDPDEMTSWLTAVRREIEALGGKEYTPETPLEETSRDPQQSQKRFIRQSIIPEKVQSVPVNLANSGSTKPSPVVSPPNGKGEQKPEGNRPADEASLKSTYRRSIRPQSVEAPSLSTTGTFTDLDRLREGSRFSYVSIGTRTIPSSRGSSPGLSPARQKGAASMTPCAESPSSVRGAVANSSSTHMSIHAYSSMQAEGSGTDTSSGSRPTSTVGPLISRSTSPPNFSVPVLSSKRFSSTHSCPPPSSRKIYQTSPPPSPRIIIPNTWNRLSGLDEAAAPPQLPNGQPESKKALTAPYHTQQPVPFIFDPETPSRASALPKPRERKTRRYSSFESTRAAYSASSDYRPQLSPVANESSEEGGTKCDSISHRNLSQTYKQADRPPPNAHKEVRQLRRPMSMQLGSEARRRAETTHPLHATTTTIRTSFPSSDGRTSYRRNRTSLPHPEIVRDTSPPIHNHHLPDPDQSLLQKGTSHLSLGPPVAPPPDFPLPRVPSRVSSQFRPAWHEHQQQLLPGPMRDESGRPRSRNGPYGPRGTHTAIMPVDLRDVENSPRLSGMTAKEYSMVNAF</sequence>
<evidence type="ECO:0000256" key="1">
    <source>
        <dbReference type="SAM" id="MobiDB-lite"/>
    </source>
</evidence>
<dbReference type="InterPro" id="IPR001849">
    <property type="entry name" value="PH_domain"/>
</dbReference>
<feature type="compositionally biased region" description="Basic and acidic residues" evidence="1">
    <location>
        <begin position="37"/>
        <end position="52"/>
    </location>
</feature>
<feature type="domain" description="PH" evidence="2">
    <location>
        <begin position="241"/>
        <end position="344"/>
    </location>
</feature>
<dbReference type="AlphaFoldDB" id="A0A1J9Q611"/>
<dbReference type="EMBL" id="LGTZ01000770">
    <property type="protein sequence ID" value="OJD23530.1"/>
    <property type="molecule type" value="Genomic_DNA"/>
</dbReference>
<dbReference type="PROSITE" id="PS50003">
    <property type="entry name" value="PH_DOMAIN"/>
    <property type="match status" value="1"/>
</dbReference>
<organism evidence="3 4">
    <name type="scientific">Blastomyces percursus</name>
    <dbReference type="NCBI Taxonomy" id="1658174"/>
    <lineage>
        <taxon>Eukaryota</taxon>
        <taxon>Fungi</taxon>
        <taxon>Dikarya</taxon>
        <taxon>Ascomycota</taxon>
        <taxon>Pezizomycotina</taxon>
        <taxon>Eurotiomycetes</taxon>
        <taxon>Eurotiomycetidae</taxon>
        <taxon>Onygenales</taxon>
        <taxon>Ajellomycetaceae</taxon>
        <taxon>Blastomyces</taxon>
    </lineage>
</organism>
<feature type="compositionally biased region" description="Polar residues" evidence="1">
    <location>
        <begin position="384"/>
        <end position="396"/>
    </location>
</feature>
<name>A0A1J9Q611_9EURO</name>
<dbReference type="VEuPathDB" id="FungiDB:ACJ73_05118"/>
<feature type="region of interest" description="Disordered" evidence="1">
    <location>
        <begin position="347"/>
        <end position="369"/>
    </location>
</feature>
<keyword evidence="4" id="KW-1185">Reference proteome</keyword>
<feature type="region of interest" description="Disordered" evidence="1">
    <location>
        <begin position="99"/>
        <end position="143"/>
    </location>
</feature>
<accession>A0A1J9Q611</accession>
<reference evidence="3 4" key="1">
    <citation type="submission" date="2015-08" db="EMBL/GenBank/DDBJ databases">
        <title>Emmonsia species relationships and genome sequence.</title>
        <authorList>
            <person name="Cuomo C.A."/>
            <person name="Schwartz I.S."/>
            <person name="Kenyon C."/>
            <person name="De Hoog G.S."/>
            <person name="Govender N.P."/>
            <person name="Botha A."/>
            <person name="Moreno L."/>
            <person name="De Vries M."/>
            <person name="Munoz J.F."/>
            <person name="Stielow J.B."/>
        </authorList>
    </citation>
    <scope>NUCLEOTIDE SEQUENCE [LARGE SCALE GENOMIC DNA]</scope>
    <source>
        <strain evidence="3 4">EI222</strain>
    </source>
</reference>
<dbReference type="STRING" id="1658174.A0A1J9Q611"/>
<dbReference type="Proteomes" id="UP000242791">
    <property type="component" value="Unassembled WGS sequence"/>
</dbReference>
<feature type="compositionally biased region" description="Polar residues" evidence="1">
    <location>
        <begin position="665"/>
        <end position="680"/>
    </location>
</feature>
<feature type="compositionally biased region" description="Basic and acidic residues" evidence="1">
    <location>
        <begin position="407"/>
        <end position="421"/>
    </location>
</feature>
<feature type="region of interest" description="Disordered" evidence="1">
    <location>
        <begin position="183"/>
        <end position="230"/>
    </location>
</feature>
<feature type="compositionally biased region" description="Polar residues" evidence="1">
    <location>
        <begin position="99"/>
        <end position="136"/>
    </location>
</feature>
<comment type="caution">
    <text evidence="3">The sequence shown here is derived from an EMBL/GenBank/DDBJ whole genome shotgun (WGS) entry which is preliminary data.</text>
</comment>
<feature type="compositionally biased region" description="Polar residues" evidence="1">
    <location>
        <begin position="791"/>
        <end position="800"/>
    </location>
</feature>
<evidence type="ECO:0000313" key="3">
    <source>
        <dbReference type="EMBL" id="OJD23530.1"/>
    </source>
</evidence>
<protein>
    <recommendedName>
        <fullName evidence="2">PH domain-containing protein</fullName>
    </recommendedName>
</protein>
<feature type="compositionally biased region" description="Pro residues" evidence="1">
    <location>
        <begin position="805"/>
        <end position="816"/>
    </location>
</feature>
<evidence type="ECO:0000259" key="2">
    <source>
        <dbReference type="PROSITE" id="PS50003"/>
    </source>
</evidence>
<feature type="region of interest" description="Disordered" evidence="1">
    <location>
        <begin position="747"/>
        <end position="863"/>
    </location>
</feature>
<feature type="compositionally biased region" description="Low complexity" evidence="1">
    <location>
        <begin position="469"/>
        <end position="480"/>
    </location>
</feature>
<evidence type="ECO:0000313" key="4">
    <source>
        <dbReference type="Proteomes" id="UP000242791"/>
    </source>
</evidence>
<gene>
    <name evidence="3" type="ORF">ACJ73_05118</name>
</gene>
<feature type="compositionally biased region" description="Polar residues" evidence="1">
    <location>
        <begin position="504"/>
        <end position="550"/>
    </location>
</feature>
<feature type="region of interest" description="Disordered" evidence="1">
    <location>
        <begin position="382"/>
        <end position="590"/>
    </location>
</feature>
<feature type="region of interest" description="Disordered" evidence="1">
    <location>
        <begin position="29"/>
        <end position="59"/>
    </location>
</feature>
<dbReference type="SUPFAM" id="SSF50729">
    <property type="entry name" value="PH domain-like"/>
    <property type="match status" value="1"/>
</dbReference>
<dbReference type="OrthoDB" id="1749473at2759"/>
<proteinExistence type="predicted"/>
<feature type="region of interest" description="Disordered" evidence="1">
    <location>
        <begin position="627"/>
        <end position="693"/>
    </location>
</feature>